<keyword evidence="1" id="KW-0808">Transferase</keyword>
<dbReference type="Proteomes" id="UP000777661">
    <property type="component" value="Unassembled WGS sequence"/>
</dbReference>
<keyword evidence="4" id="KW-1185">Reference proteome</keyword>
<sequence length="424" mass="46891">MSDGLEGIVPCMHVWYLNHYAGGPGIGKFMRAYHLGCAWVAAGHETTVFVAQYHHQLESHAGLEPENTINGVRYVALPARQYEGNGVGRLLNMADYCFSALRLAWRRDIDPPDVVIVSSPHPFAVVPAWWLARRHRAKLVFEIRDIWPLSVVEINGTSAWHPFVIVCGMVERFAYRVSDLVGSLLAGAHEHIQTMVQTPPSFVYVPNGTNTGKFVGSKPTSTFGAEAFSKIEAWRREGRLIVIHPGAQGAPNALDRLLNAISFLKEQGVSEELGVMLVGEGRETSKLKAFADERALDNVVFCPTVPYEEAVWLIRHSDVGYAGARDTPSVYRYGISFNKIMDFMQAALPIILPINASYNPVSEAQCGVVTGSDRARDIADAILSLKALTPAQRAEMGERGRRYAAKIHDYDRIASNYIEAIERA</sequence>
<accession>A0ABS7R714</accession>
<dbReference type="InterPro" id="IPR028098">
    <property type="entry name" value="Glyco_trans_4-like_N"/>
</dbReference>
<organism evidence="3 4">
    <name type="scientific">Nitratireductor rhodophyticola</name>
    <dbReference type="NCBI Taxonomy" id="2854036"/>
    <lineage>
        <taxon>Bacteria</taxon>
        <taxon>Pseudomonadati</taxon>
        <taxon>Pseudomonadota</taxon>
        <taxon>Alphaproteobacteria</taxon>
        <taxon>Hyphomicrobiales</taxon>
        <taxon>Phyllobacteriaceae</taxon>
        <taxon>Nitratireductor</taxon>
    </lineage>
</organism>
<reference evidence="3 4" key="1">
    <citation type="submission" date="2021-06" db="EMBL/GenBank/DDBJ databases">
        <title>Nitratireductor porphyridii sp. nov., isolated from a small marine red alga, Porphyridium purpureum in South Korea.</title>
        <authorList>
            <person name="Kim K.H."/>
            <person name="Kristyanto S."/>
            <person name="Jeon C.O."/>
        </authorList>
    </citation>
    <scope>NUCLEOTIDE SEQUENCE [LARGE SCALE GENOMIC DNA]</scope>
    <source>
        <strain evidence="3 4">R6</strain>
    </source>
</reference>
<dbReference type="Pfam" id="PF13692">
    <property type="entry name" value="Glyco_trans_1_4"/>
    <property type="match status" value="1"/>
</dbReference>
<comment type="caution">
    <text evidence="3">The sequence shown here is derived from an EMBL/GenBank/DDBJ whole genome shotgun (WGS) entry which is preliminary data.</text>
</comment>
<dbReference type="Pfam" id="PF13579">
    <property type="entry name" value="Glyco_trans_4_4"/>
    <property type="match status" value="1"/>
</dbReference>
<dbReference type="PANTHER" id="PTHR46401:SF2">
    <property type="entry name" value="GLYCOSYLTRANSFERASE WBBK-RELATED"/>
    <property type="match status" value="1"/>
</dbReference>
<name>A0ABS7R714_9HYPH</name>
<evidence type="ECO:0000259" key="2">
    <source>
        <dbReference type="Pfam" id="PF13579"/>
    </source>
</evidence>
<proteinExistence type="predicted"/>
<evidence type="ECO:0000256" key="1">
    <source>
        <dbReference type="ARBA" id="ARBA00022679"/>
    </source>
</evidence>
<dbReference type="CDD" id="cd03794">
    <property type="entry name" value="GT4_WbuB-like"/>
    <property type="match status" value="1"/>
</dbReference>
<gene>
    <name evidence="3" type="ORF">KVG22_08990</name>
</gene>
<dbReference type="SUPFAM" id="SSF53756">
    <property type="entry name" value="UDP-Glycosyltransferase/glycogen phosphorylase"/>
    <property type="match status" value="1"/>
</dbReference>
<dbReference type="PANTHER" id="PTHR46401">
    <property type="entry name" value="GLYCOSYLTRANSFERASE WBBK-RELATED"/>
    <property type="match status" value="1"/>
</dbReference>
<feature type="domain" description="Glycosyltransferase subfamily 4-like N-terminal" evidence="2">
    <location>
        <begin position="31"/>
        <end position="208"/>
    </location>
</feature>
<evidence type="ECO:0000313" key="3">
    <source>
        <dbReference type="EMBL" id="MBY8916721.1"/>
    </source>
</evidence>
<protein>
    <submittedName>
        <fullName evidence="3">Glycosyltransferase family 4 protein</fullName>
    </submittedName>
</protein>
<evidence type="ECO:0000313" key="4">
    <source>
        <dbReference type="Proteomes" id="UP000777661"/>
    </source>
</evidence>
<dbReference type="EMBL" id="JAHSQO010000003">
    <property type="protein sequence ID" value="MBY8916721.1"/>
    <property type="molecule type" value="Genomic_DNA"/>
</dbReference>
<dbReference type="RefSeq" id="WP_223004950.1">
    <property type="nucleotide sequence ID" value="NZ_JAHSQO010000003.1"/>
</dbReference>
<dbReference type="Gene3D" id="3.40.50.2000">
    <property type="entry name" value="Glycogen Phosphorylase B"/>
    <property type="match status" value="2"/>
</dbReference>